<gene>
    <name evidence="1" type="ORF">H0E87_015697</name>
</gene>
<dbReference type="Proteomes" id="UP000807159">
    <property type="component" value="Chromosome 8"/>
</dbReference>
<sequence length="190" mass="22093">MEDEEHEESYKRLRGERRQIFLHDYPELYSATTEHGDLILQERSQIVHWIIEQLTKKEFELESGDYVSWSWPSGPFPNKRVLQEQKTPSNFRVRQENFYIGNNMYSRSKVVHGHGMAGAGGPYLPMFLAHHPQLHVVHVRTNENDLQECIKATLCHIFVPVPRSTITVKKLVSESHGCKSTYVFTLSTLI</sequence>
<organism evidence="1 2">
    <name type="scientific">Populus deltoides</name>
    <name type="common">Eastern poplar</name>
    <name type="synonym">Eastern cottonwood</name>
    <dbReference type="NCBI Taxonomy" id="3696"/>
    <lineage>
        <taxon>Eukaryota</taxon>
        <taxon>Viridiplantae</taxon>
        <taxon>Streptophyta</taxon>
        <taxon>Embryophyta</taxon>
        <taxon>Tracheophyta</taxon>
        <taxon>Spermatophyta</taxon>
        <taxon>Magnoliopsida</taxon>
        <taxon>eudicotyledons</taxon>
        <taxon>Gunneridae</taxon>
        <taxon>Pentapetalae</taxon>
        <taxon>rosids</taxon>
        <taxon>fabids</taxon>
        <taxon>Malpighiales</taxon>
        <taxon>Salicaceae</taxon>
        <taxon>Saliceae</taxon>
        <taxon>Populus</taxon>
    </lineage>
</organism>
<accession>A0A8T2Y607</accession>
<protein>
    <submittedName>
        <fullName evidence="1">Uncharacterized protein</fullName>
    </submittedName>
</protein>
<evidence type="ECO:0000313" key="2">
    <source>
        <dbReference type="Proteomes" id="UP000807159"/>
    </source>
</evidence>
<dbReference type="EMBL" id="JACEGQ020000008">
    <property type="protein sequence ID" value="KAH8500545.1"/>
    <property type="molecule type" value="Genomic_DNA"/>
</dbReference>
<name>A0A8T2Y607_POPDE</name>
<evidence type="ECO:0000313" key="1">
    <source>
        <dbReference type="EMBL" id="KAH8500545.1"/>
    </source>
</evidence>
<proteinExistence type="predicted"/>
<reference evidence="1" key="1">
    <citation type="journal article" date="2021" name="J. Hered.">
        <title>Genome Assembly of Salicaceae Populus deltoides (Eastern Cottonwood) I-69 Based on Nanopore Sequencing and Hi-C Technologies.</title>
        <authorList>
            <person name="Bai S."/>
            <person name="Wu H."/>
            <person name="Zhang J."/>
            <person name="Pan Z."/>
            <person name="Zhao W."/>
            <person name="Li Z."/>
            <person name="Tong C."/>
        </authorList>
    </citation>
    <scope>NUCLEOTIDE SEQUENCE</scope>
    <source>
        <tissue evidence="1">Leaf</tissue>
    </source>
</reference>
<keyword evidence="2" id="KW-1185">Reference proteome</keyword>
<dbReference type="AlphaFoldDB" id="A0A8T2Y607"/>
<comment type="caution">
    <text evidence="1">The sequence shown here is derived from an EMBL/GenBank/DDBJ whole genome shotgun (WGS) entry which is preliminary data.</text>
</comment>